<accession>A0AAN7LK43</accession>
<evidence type="ECO:0000313" key="2">
    <source>
        <dbReference type="Proteomes" id="UP001346149"/>
    </source>
</evidence>
<dbReference type="EMBL" id="JAXQNO010000016">
    <property type="protein sequence ID" value="KAK4782271.1"/>
    <property type="molecule type" value="Genomic_DNA"/>
</dbReference>
<reference evidence="1 2" key="1">
    <citation type="journal article" date="2023" name="Hortic Res">
        <title>Pangenome of water caltrop reveals structural variations and asymmetric subgenome divergence after allopolyploidization.</title>
        <authorList>
            <person name="Zhang X."/>
            <person name="Chen Y."/>
            <person name="Wang L."/>
            <person name="Yuan Y."/>
            <person name="Fang M."/>
            <person name="Shi L."/>
            <person name="Lu R."/>
            <person name="Comes H.P."/>
            <person name="Ma Y."/>
            <person name="Chen Y."/>
            <person name="Huang G."/>
            <person name="Zhou Y."/>
            <person name="Zheng Z."/>
            <person name="Qiu Y."/>
        </authorList>
    </citation>
    <scope>NUCLEOTIDE SEQUENCE [LARGE SCALE GENOMIC DNA]</scope>
    <source>
        <strain evidence="1">F231</strain>
    </source>
</reference>
<sequence>MVVSVDLSVSSDQVLYSNDAKQFDPEIFALLIHLDIPSTNKLVHIKLQIVLFFNILHLPLAQSLEDSTHVKKYFFEDECIGYYTKVSSSSLINIRRRKVTFQYLILFSTTFLHDFTETHPILSIYIPSYRICDFILNN</sequence>
<dbReference type="AlphaFoldDB" id="A0AAN7LK43"/>
<organism evidence="1 2">
    <name type="scientific">Trapa natans</name>
    <name type="common">Water chestnut</name>
    <dbReference type="NCBI Taxonomy" id="22666"/>
    <lineage>
        <taxon>Eukaryota</taxon>
        <taxon>Viridiplantae</taxon>
        <taxon>Streptophyta</taxon>
        <taxon>Embryophyta</taxon>
        <taxon>Tracheophyta</taxon>
        <taxon>Spermatophyta</taxon>
        <taxon>Magnoliopsida</taxon>
        <taxon>eudicotyledons</taxon>
        <taxon>Gunneridae</taxon>
        <taxon>Pentapetalae</taxon>
        <taxon>rosids</taxon>
        <taxon>malvids</taxon>
        <taxon>Myrtales</taxon>
        <taxon>Lythraceae</taxon>
        <taxon>Trapa</taxon>
    </lineage>
</organism>
<evidence type="ECO:0000313" key="1">
    <source>
        <dbReference type="EMBL" id="KAK4782271.1"/>
    </source>
</evidence>
<protein>
    <submittedName>
        <fullName evidence="1">Uncharacterized protein</fullName>
    </submittedName>
</protein>
<name>A0AAN7LK43_TRANT</name>
<proteinExistence type="predicted"/>
<dbReference type="Proteomes" id="UP001346149">
    <property type="component" value="Unassembled WGS sequence"/>
</dbReference>
<keyword evidence="2" id="KW-1185">Reference proteome</keyword>
<gene>
    <name evidence="1" type="ORF">SAY86_016373</name>
</gene>
<comment type="caution">
    <text evidence="1">The sequence shown here is derived from an EMBL/GenBank/DDBJ whole genome shotgun (WGS) entry which is preliminary data.</text>
</comment>